<dbReference type="GO" id="GO:0000076">
    <property type="term" value="P:DNA replication checkpoint signaling"/>
    <property type="evidence" value="ECO:0007669"/>
    <property type="project" value="TreeGrafter"/>
</dbReference>
<feature type="compositionally biased region" description="Polar residues" evidence="4">
    <location>
        <begin position="1084"/>
        <end position="1102"/>
    </location>
</feature>
<feature type="region of interest" description="Disordered" evidence="4">
    <location>
        <begin position="1081"/>
        <end position="1203"/>
    </location>
</feature>
<protein>
    <submittedName>
        <fullName evidence="6">Timeless</fullName>
    </submittedName>
</protein>
<feature type="compositionally biased region" description="Low complexity" evidence="4">
    <location>
        <begin position="807"/>
        <end position="821"/>
    </location>
</feature>
<feature type="region of interest" description="Disordered" evidence="4">
    <location>
        <begin position="768"/>
        <end position="1063"/>
    </location>
</feature>
<dbReference type="PANTHER" id="PTHR22940">
    <property type="entry name" value="TIMEOUT/TIMELESS-2"/>
    <property type="match status" value="1"/>
</dbReference>
<feature type="compositionally biased region" description="Polar residues" evidence="4">
    <location>
        <begin position="942"/>
        <end position="955"/>
    </location>
</feature>
<comment type="caution">
    <text evidence="6">The sequence shown here is derived from an EMBL/GenBank/DDBJ whole genome shotgun (WGS) entry which is preliminary data.</text>
</comment>
<dbReference type="InterPro" id="IPR044998">
    <property type="entry name" value="Timeless"/>
</dbReference>
<dbReference type="AlphaFoldDB" id="A0A1Z5J8C2"/>
<organism evidence="6 7">
    <name type="scientific">Fistulifera solaris</name>
    <name type="common">Oleaginous diatom</name>
    <dbReference type="NCBI Taxonomy" id="1519565"/>
    <lineage>
        <taxon>Eukaryota</taxon>
        <taxon>Sar</taxon>
        <taxon>Stramenopiles</taxon>
        <taxon>Ochrophyta</taxon>
        <taxon>Bacillariophyta</taxon>
        <taxon>Bacillariophyceae</taxon>
        <taxon>Bacillariophycidae</taxon>
        <taxon>Naviculales</taxon>
        <taxon>Naviculaceae</taxon>
        <taxon>Fistulifera</taxon>
    </lineage>
</organism>
<dbReference type="Pfam" id="PF04821">
    <property type="entry name" value="TIMELESS"/>
    <property type="match status" value="1"/>
</dbReference>
<name>A0A1Z5J8C2_FISSO</name>
<feature type="compositionally biased region" description="Acidic residues" evidence="4">
    <location>
        <begin position="929"/>
        <end position="941"/>
    </location>
</feature>
<feature type="compositionally biased region" description="Basic and acidic residues" evidence="4">
    <location>
        <begin position="993"/>
        <end position="1018"/>
    </location>
</feature>
<feature type="compositionally biased region" description="Acidic residues" evidence="4">
    <location>
        <begin position="773"/>
        <end position="782"/>
    </location>
</feature>
<keyword evidence="7" id="KW-1185">Reference proteome</keyword>
<feature type="compositionally biased region" description="Acidic residues" evidence="4">
    <location>
        <begin position="1026"/>
        <end position="1038"/>
    </location>
</feature>
<dbReference type="Proteomes" id="UP000198406">
    <property type="component" value="Unassembled WGS sequence"/>
</dbReference>
<dbReference type="InterPro" id="IPR006906">
    <property type="entry name" value="Timeless_N"/>
</dbReference>
<keyword evidence="3" id="KW-0131">Cell cycle</keyword>
<evidence type="ECO:0000256" key="1">
    <source>
        <dbReference type="ARBA" id="ARBA00004123"/>
    </source>
</evidence>
<dbReference type="GO" id="GO:0043111">
    <property type="term" value="P:replication fork arrest"/>
    <property type="evidence" value="ECO:0007669"/>
    <property type="project" value="TreeGrafter"/>
</dbReference>
<sequence>MTVDKNVVEELLLVCGVLGTADEGQMVPVEDCLNWLQDLQRALRRDDDLYRPISLFLGDLKVVEQKLLPLVISCRYDTALVLTICKILVILTKPLAENTVRAGRMEINSSGKNKGTLFVQEQIKLRENALKQAETLMDYKRAVCYHPSHIKSNQSDEGGVLSIFVSLLAEPLAKQGTSRTENDHLTIELVLHLFRNLLQAEPLVLASADQAQESEQLHHEFINLIERELFLDIVHVLCADLEQRENAPYNLLLMELLHHLFRNQDPMAVAKACMGPAIPEQRRGQPGSLQAQLAREKQALAVTVSSRHSNFGGTLQLKGRHGEKGKYVSTSAGLFASTTSTAPIVNRRKSKKLDCFVGNSVTLQVHARSGCRLTIGPISKRAHRTLDDFCRRFLKECYGPVMKSLKNEFRRDSVRLEDNDRVVFFHIVWFFSQWWRSGGRKSITTNSSDSTKEVLGQLIFTLDIFTFNMVFNAIDTFHQHKKHRRMVSTVALLSEMMHLLHIMYQSEDSTEHLMAVGLMDRLFYNGDPLDRLPKLISKWAPGTNTREHLCDIVEISHITMKLLELSAKAARNQTVQDKKDTVNKLRAAAASFDVMAYFTRKIVSNQSVHMYTQLLSQYHVNSPQVNHRIVSFFLRLAQVKLAVPESLSPDETEGLPQNLLATKKVTLEPLLYNYHFLNVANTILNDKCVYKDKDFTPVLNFCVTTVGNFAKLASENPLLFVEALFRHPLPHKFCDHVTNMYVTEELRMLADRELLLERQEFFERQYSEALAKEDEEEDEPEFDDHTERGGSSGNPRGAGVNEEDRSGANGSNSTSNGNATRSSRKRVIDDDSDEEMEFEGKEVMLKSAKPNSTTSENDFEATDNVGSSPKRRTQKRSIDDSSDEELEFDGETTMIRKANANPTTSENELEATDNVDSPKRSIPRRSINDDSDEEMEFEEEQGTSTEVIAHSGTSGNERKVTDTLGSSPKRTTQKRLIHDDSDEEMEFQGDQVTLKEADLNTATSEKHNEAMRKVESSPKRKTRLIDDDDSDEEEENEKEMENTVKEAKYESATYENGRYPRNELEKERAAIKDYESHAFFEGELQSTTASANVPEQSTQQRSTNDELESEEEQSLTTEVKLDSVNFGNDFEPTNDDEEEAEQQASGAMHEAGDSRATSFENVLEAAQPSSTDDDRTAQIAFGGQVKESNVTAATSDHERDTTTTVASISEHIVQKRPIDAVNTSQVDELEKKKGRHILDDSDEES</sequence>
<accession>A0A1Z5J8C2</accession>
<dbReference type="PANTHER" id="PTHR22940:SF4">
    <property type="entry name" value="PROTEIN TIMELESS HOMOLOG"/>
    <property type="match status" value="1"/>
</dbReference>
<comment type="subcellular location">
    <subcellularLocation>
        <location evidence="1">Nucleus</location>
    </subcellularLocation>
</comment>
<dbReference type="GO" id="GO:0006281">
    <property type="term" value="P:DNA repair"/>
    <property type="evidence" value="ECO:0007669"/>
    <property type="project" value="TreeGrafter"/>
</dbReference>
<proteinExistence type="predicted"/>
<feature type="region of interest" description="Disordered" evidence="4">
    <location>
        <begin position="1224"/>
        <end position="1245"/>
    </location>
</feature>
<keyword evidence="2" id="KW-0539">Nucleus</keyword>
<feature type="compositionally biased region" description="Basic and acidic residues" evidence="4">
    <location>
        <begin position="1228"/>
        <end position="1239"/>
    </location>
</feature>
<dbReference type="InParanoid" id="A0A1Z5J8C2"/>
<evidence type="ECO:0000259" key="5">
    <source>
        <dbReference type="Pfam" id="PF04821"/>
    </source>
</evidence>
<feature type="compositionally biased region" description="Acidic residues" evidence="4">
    <location>
        <begin position="1132"/>
        <end position="1141"/>
    </location>
</feature>
<evidence type="ECO:0000313" key="7">
    <source>
        <dbReference type="Proteomes" id="UP000198406"/>
    </source>
</evidence>
<evidence type="ECO:0000256" key="4">
    <source>
        <dbReference type="SAM" id="MobiDB-lite"/>
    </source>
</evidence>
<dbReference type="EMBL" id="BDSP01000016">
    <property type="protein sequence ID" value="GAX10196.1"/>
    <property type="molecule type" value="Genomic_DNA"/>
</dbReference>
<evidence type="ECO:0000313" key="6">
    <source>
        <dbReference type="EMBL" id="GAX10196.1"/>
    </source>
</evidence>
<feature type="compositionally biased region" description="Basic and acidic residues" evidence="4">
    <location>
        <begin position="1039"/>
        <end position="1049"/>
    </location>
</feature>
<feature type="compositionally biased region" description="Acidic residues" evidence="4">
    <location>
        <begin position="880"/>
        <end position="890"/>
    </location>
</feature>
<evidence type="ECO:0000256" key="3">
    <source>
        <dbReference type="ARBA" id="ARBA00023306"/>
    </source>
</evidence>
<dbReference type="GO" id="GO:0031298">
    <property type="term" value="C:replication fork protection complex"/>
    <property type="evidence" value="ECO:0007669"/>
    <property type="project" value="TreeGrafter"/>
</dbReference>
<gene>
    <name evidence="6" type="ORF">FisN_3Lh391</name>
</gene>
<reference evidence="6 7" key="1">
    <citation type="journal article" date="2015" name="Plant Cell">
        <title>Oil accumulation by the oleaginous diatom Fistulifera solaris as revealed by the genome and transcriptome.</title>
        <authorList>
            <person name="Tanaka T."/>
            <person name="Maeda Y."/>
            <person name="Veluchamy A."/>
            <person name="Tanaka M."/>
            <person name="Abida H."/>
            <person name="Marechal E."/>
            <person name="Bowler C."/>
            <person name="Muto M."/>
            <person name="Sunaga Y."/>
            <person name="Tanaka M."/>
            <person name="Yoshino T."/>
            <person name="Taniguchi T."/>
            <person name="Fukuda Y."/>
            <person name="Nemoto M."/>
            <person name="Matsumoto M."/>
            <person name="Wong P.S."/>
            <person name="Aburatani S."/>
            <person name="Fujibuchi W."/>
        </authorList>
    </citation>
    <scope>NUCLEOTIDE SEQUENCE [LARGE SCALE GENOMIC DNA]</scope>
    <source>
        <strain evidence="6 7">JPCC DA0580</strain>
    </source>
</reference>
<dbReference type="GO" id="GO:0003677">
    <property type="term" value="F:DNA binding"/>
    <property type="evidence" value="ECO:0007669"/>
    <property type="project" value="TreeGrafter"/>
</dbReference>
<dbReference type="OrthoDB" id="310853at2759"/>
<feature type="domain" description="Timeless N-terminal" evidence="5">
    <location>
        <begin position="30"/>
        <end position="316"/>
    </location>
</feature>
<evidence type="ECO:0000256" key="2">
    <source>
        <dbReference type="ARBA" id="ARBA00023242"/>
    </source>
</evidence>